<dbReference type="Proteomes" id="UP001530377">
    <property type="component" value="Unassembled WGS sequence"/>
</dbReference>
<accession>A0ABD3RIH4</accession>
<dbReference type="EMBL" id="JALLPB020000339">
    <property type="protein sequence ID" value="KAL3810311.1"/>
    <property type="molecule type" value="Genomic_DNA"/>
</dbReference>
<dbReference type="PANTHER" id="PTHR45931">
    <property type="entry name" value="SI:CH211-59O9.10"/>
    <property type="match status" value="1"/>
</dbReference>
<feature type="compositionally biased region" description="Basic and acidic residues" evidence="5">
    <location>
        <begin position="243"/>
        <end position="262"/>
    </location>
</feature>
<keyword evidence="3" id="KW-0862">Zinc</keyword>
<keyword evidence="8" id="KW-1185">Reference proteome</keyword>
<dbReference type="InterPro" id="IPR051834">
    <property type="entry name" value="RING_finger_E3_ligase"/>
</dbReference>
<dbReference type="InterPro" id="IPR013083">
    <property type="entry name" value="Znf_RING/FYVE/PHD"/>
</dbReference>
<comment type="caution">
    <text evidence="7">The sequence shown here is derived from an EMBL/GenBank/DDBJ whole genome shotgun (WGS) entry which is preliminary data.</text>
</comment>
<evidence type="ECO:0000313" key="7">
    <source>
        <dbReference type="EMBL" id="KAL3810311.1"/>
    </source>
</evidence>
<dbReference type="PANTHER" id="PTHR45931:SF16">
    <property type="entry name" value="RING_U-BOX SUPERFAMILY PROTEIN"/>
    <property type="match status" value="1"/>
</dbReference>
<dbReference type="AlphaFoldDB" id="A0ABD3RIH4"/>
<evidence type="ECO:0000256" key="2">
    <source>
        <dbReference type="ARBA" id="ARBA00022771"/>
    </source>
</evidence>
<name>A0ABD3RIH4_9STRA</name>
<dbReference type="SMART" id="SM00184">
    <property type="entry name" value="RING"/>
    <property type="match status" value="1"/>
</dbReference>
<evidence type="ECO:0000259" key="6">
    <source>
        <dbReference type="PROSITE" id="PS50089"/>
    </source>
</evidence>
<keyword evidence="2 4" id="KW-0863">Zinc-finger</keyword>
<sequence length="749" mass="84721">MQPPLPLANHPDADGIAAAMVASVPPRLSFAIGASGDNLARYGSIRPPVSVIQDEFLEIYRLWREHAEPLDGIDGLLPPAGGGAGVWQGHMARIQKLHTRYHRSFATKSNRDRDHEDWGRSADLLLKELRAEKKCSDEENVAVSDQDEESVGCEIAKRDSSGDDERKKLEGIASLIFYQGARLTGSIEIQHEKCRSNYELVVMEGNMRDELGRPKGVLARHKVAGDQQCVFVKISIVPIERSNQVDDEKNSDQAEDKSHEEDPTVEVEGADGEHKSTVPSKEKLTIRIEYFDGDNLTVGLWNHDTLCFNGLVKKQTEGQGDHQQMGGTIINRILSDNRSANDESSRSIEGNNPRIPSVATVKFTLSPCTHLHPRGIFPAPSRQILSEALSCMVLISQAEINLAQDFSSTHPIERKDEAFKSERHRAFLEELASIDNYKLILHRSRTDTLRLETLKKLVELGSLIDFAELAKKRNVAKRREKWRRRMRKYTPKMPRRLLRRGRMSKMTSEEDYPLAKDDLQKKKVHFHDLLATISWGDLLVEASIQSEKTCANFRRQRVLLDNLTFESDEYKAQIMADLRAYGMTLAGSHFEWDKCIQMARAVALGWSWFEKGSWSCFDQSAIVGKRCVYLLFMMHSRLEINHKHLENAFRGADSRLTGMELRRIREISCAALALKANDCEGAGLCGVCQCDMDEDFGNSDDANTLVCLPCSHSYHWDCVKQWLHDHSSCPSCRFDLTANGTQNDQQKEF</sequence>
<evidence type="ECO:0000313" key="8">
    <source>
        <dbReference type="Proteomes" id="UP001530377"/>
    </source>
</evidence>
<protein>
    <recommendedName>
        <fullName evidence="6">RING-type domain-containing protein</fullName>
    </recommendedName>
</protein>
<dbReference type="Pfam" id="PF13639">
    <property type="entry name" value="zf-RING_2"/>
    <property type="match status" value="1"/>
</dbReference>
<feature type="region of interest" description="Disordered" evidence="5">
    <location>
        <begin position="243"/>
        <end position="279"/>
    </location>
</feature>
<dbReference type="Gene3D" id="3.30.40.10">
    <property type="entry name" value="Zinc/RING finger domain, C3HC4 (zinc finger)"/>
    <property type="match status" value="1"/>
</dbReference>
<dbReference type="InterPro" id="IPR001841">
    <property type="entry name" value="Znf_RING"/>
</dbReference>
<dbReference type="GO" id="GO:0008270">
    <property type="term" value="F:zinc ion binding"/>
    <property type="evidence" value="ECO:0007669"/>
    <property type="project" value="UniProtKB-KW"/>
</dbReference>
<dbReference type="SUPFAM" id="SSF57850">
    <property type="entry name" value="RING/U-box"/>
    <property type="match status" value="1"/>
</dbReference>
<reference evidence="7 8" key="1">
    <citation type="submission" date="2024-10" db="EMBL/GenBank/DDBJ databases">
        <title>Updated reference genomes for cyclostephanoid diatoms.</title>
        <authorList>
            <person name="Roberts W.R."/>
            <person name="Alverson A.J."/>
        </authorList>
    </citation>
    <scope>NUCLEOTIDE SEQUENCE [LARGE SCALE GENOMIC DNA]</scope>
    <source>
        <strain evidence="7 8">AJA228-03</strain>
    </source>
</reference>
<keyword evidence="1" id="KW-0479">Metal-binding</keyword>
<organism evidence="7 8">
    <name type="scientific">Cyclostephanos tholiformis</name>
    <dbReference type="NCBI Taxonomy" id="382380"/>
    <lineage>
        <taxon>Eukaryota</taxon>
        <taxon>Sar</taxon>
        <taxon>Stramenopiles</taxon>
        <taxon>Ochrophyta</taxon>
        <taxon>Bacillariophyta</taxon>
        <taxon>Coscinodiscophyceae</taxon>
        <taxon>Thalassiosirophycidae</taxon>
        <taxon>Stephanodiscales</taxon>
        <taxon>Stephanodiscaceae</taxon>
        <taxon>Cyclostephanos</taxon>
    </lineage>
</organism>
<evidence type="ECO:0000256" key="4">
    <source>
        <dbReference type="PROSITE-ProRule" id="PRU00175"/>
    </source>
</evidence>
<dbReference type="CDD" id="cd16448">
    <property type="entry name" value="RING-H2"/>
    <property type="match status" value="1"/>
</dbReference>
<proteinExistence type="predicted"/>
<evidence type="ECO:0000256" key="1">
    <source>
        <dbReference type="ARBA" id="ARBA00022723"/>
    </source>
</evidence>
<gene>
    <name evidence="7" type="ORF">ACHAXA_002566</name>
</gene>
<dbReference type="PROSITE" id="PS50089">
    <property type="entry name" value="ZF_RING_2"/>
    <property type="match status" value="1"/>
</dbReference>
<evidence type="ECO:0000256" key="5">
    <source>
        <dbReference type="SAM" id="MobiDB-lite"/>
    </source>
</evidence>
<feature type="domain" description="RING-type" evidence="6">
    <location>
        <begin position="685"/>
        <end position="733"/>
    </location>
</feature>
<evidence type="ECO:0000256" key="3">
    <source>
        <dbReference type="ARBA" id="ARBA00022833"/>
    </source>
</evidence>